<dbReference type="GO" id="GO:0042761">
    <property type="term" value="P:very long-chain fatty acid biosynthetic process"/>
    <property type="evidence" value="ECO:0007669"/>
    <property type="project" value="TreeGrafter"/>
</dbReference>
<keyword evidence="12 14" id="KW-0456">Lyase</keyword>
<dbReference type="Proteomes" id="UP001152885">
    <property type="component" value="Unassembled WGS sequence"/>
</dbReference>
<evidence type="ECO:0000256" key="8">
    <source>
        <dbReference type="ARBA" id="ARBA00022989"/>
    </source>
</evidence>
<evidence type="ECO:0000313" key="15">
    <source>
        <dbReference type="EMBL" id="CAI5755895.1"/>
    </source>
</evidence>
<dbReference type="AlphaFoldDB" id="A0A9W4X8D5"/>
<dbReference type="EMBL" id="CANTUO010000001">
    <property type="protein sequence ID" value="CAI5755895.1"/>
    <property type="molecule type" value="Genomic_DNA"/>
</dbReference>
<dbReference type="EC" id="4.2.1.134" evidence="4 14"/>
<comment type="pathway">
    <text evidence="2 14">Lipid metabolism; fatty acid biosynthesis.</text>
</comment>
<evidence type="ECO:0000256" key="11">
    <source>
        <dbReference type="ARBA" id="ARBA00023160"/>
    </source>
</evidence>
<dbReference type="OrthoDB" id="46988at2759"/>
<evidence type="ECO:0000313" key="16">
    <source>
        <dbReference type="Proteomes" id="UP001152885"/>
    </source>
</evidence>
<dbReference type="InterPro" id="IPR007482">
    <property type="entry name" value="Tyr_Pase-like_PTPLA"/>
</dbReference>
<comment type="catalytic activity">
    <reaction evidence="13 14">
        <text>a very-long-chain (3R)-3-hydroxyacyl-CoA = a very-long-chain (2E)-enoyl-CoA + H2O</text>
        <dbReference type="Rhea" id="RHEA:45812"/>
        <dbReference type="ChEBI" id="CHEBI:15377"/>
        <dbReference type="ChEBI" id="CHEBI:83728"/>
        <dbReference type="ChEBI" id="CHEBI:85440"/>
        <dbReference type="EC" id="4.2.1.134"/>
    </reaction>
</comment>
<dbReference type="PANTHER" id="PTHR11035">
    <property type="entry name" value="VERY-LONG-CHAIN (3R)-3-HYDROXYACYL-COA DEHYDRATASE"/>
    <property type="match status" value="1"/>
</dbReference>
<accession>A0A9W4X8D5</accession>
<keyword evidence="16" id="KW-1185">Reference proteome</keyword>
<sequence>MSNRNRNIQYQLPLHEKIILLYDVSGATLWWCCLGRLLILLPLVGRRFLPGGIADFFHIVAITPFINSIFFKFNKFKWSNLWSIINSIKIVWLCFGLISSFTRIAKHTTYSILIFSYCLQYGIHYSYYAFRIKFRTTPWFLFWLQYNNFYLTYPLQTVSEMVLIFLCLQFTPDDSWYELGLKGLFLAYIPIAYFAWQHFESRKQAKYTSIIEKQNA</sequence>
<protein>
    <recommendedName>
        <fullName evidence="4 14">Very-long-chain (3R)-3-hydroxyacyl-CoA dehydratase</fullName>
        <ecNumber evidence="4 14">4.2.1.134</ecNumber>
    </recommendedName>
</protein>
<dbReference type="Pfam" id="PF04387">
    <property type="entry name" value="PTPLA"/>
    <property type="match status" value="1"/>
</dbReference>
<dbReference type="PANTHER" id="PTHR11035:SF3">
    <property type="entry name" value="VERY-LONG-CHAIN (3R)-3-HYDROXYACYL-COA DEHYDRATASE"/>
    <property type="match status" value="1"/>
</dbReference>
<evidence type="ECO:0000256" key="5">
    <source>
        <dbReference type="ARBA" id="ARBA00022516"/>
    </source>
</evidence>
<name>A0A9W4X8D5_9ASCO</name>
<proteinExistence type="inferred from homology"/>
<evidence type="ECO:0000256" key="10">
    <source>
        <dbReference type="ARBA" id="ARBA00023136"/>
    </source>
</evidence>
<evidence type="ECO:0000256" key="9">
    <source>
        <dbReference type="ARBA" id="ARBA00023098"/>
    </source>
</evidence>
<keyword evidence="10 14" id="KW-0472">Membrane</keyword>
<feature type="transmembrane region" description="Helical" evidence="14">
    <location>
        <begin position="150"/>
        <end position="171"/>
    </location>
</feature>
<organism evidence="15 16">
    <name type="scientific">Candida verbasci</name>
    <dbReference type="NCBI Taxonomy" id="1227364"/>
    <lineage>
        <taxon>Eukaryota</taxon>
        <taxon>Fungi</taxon>
        <taxon>Dikarya</taxon>
        <taxon>Ascomycota</taxon>
        <taxon>Saccharomycotina</taxon>
        <taxon>Pichiomycetes</taxon>
        <taxon>Debaryomycetaceae</taxon>
        <taxon>Candida/Lodderomyces clade</taxon>
        <taxon>Candida</taxon>
    </lineage>
</organism>
<evidence type="ECO:0000256" key="2">
    <source>
        <dbReference type="ARBA" id="ARBA00005194"/>
    </source>
</evidence>
<dbReference type="GO" id="GO:0030497">
    <property type="term" value="P:fatty acid elongation"/>
    <property type="evidence" value="ECO:0007669"/>
    <property type="project" value="TreeGrafter"/>
</dbReference>
<keyword evidence="8 14" id="KW-1133">Transmembrane helix</keyword>
<comment type="function">
    <text evidence="14">Catalyzes the third of the four reactions of the long-chain fatty acids elongation cycle. This endoplasmic reticulum-bound enzymatic process, allows the addition of two carbons to the chain of long- and very long-chain fatty acids/VLCFAs per cycle. This enzyme catalyzes the dehydration of the 3-hydroxyacyl-CoA intermediate into trans-2,3-enoyl-CoA, within each cycle of fatty acid elongation. Thereby, it participates to the production of VLCFAs of different chain lengths that are involved in multiple biological processes as precursors of membrane lipids and lipid mediators.</text>
</comment>
<dbReference type="GO" id="GO:0030148">
    <property type="term" value="P:sphingolipid biosynthetic process"/>
    <property type="evidence" value="ECO:0007669"/>
    <property type="project" value="TreeGrafter"/>
</dbReference>
<dbReference type="GO" id="GO:0005789">
    <property type="term" value="C:endoplasmic reticulum membrane"/>
    <property type="evidence" value="ECO:0007669"/>
    <property type="project" value="UniProtKB-SubCell"/>
</dbReference>
<evidence type="ECO:0000256" key="1">
    <source>
        <dbReference type="ARBA" id="ARBA00004141"/>
    </source>
</evidence>
<keyword evidence="14" id="KW-0256">Endoplasmic reticulum</keyword>
<keyword evidence="11 14" id="KW-0275">Fatty acid biosynthesis</keyword>
<evidence type="ECO:0000256" key="7">
    <source>
        <dbReference type="ARBA" id="ARBA00022832"/>
    </source>
</evidence>
<comment type="similarity">
    <text evidence="3 14">Belongs to the very long-chain fatty acids dehydratase HACD family.</text>
</comment>
<evidence type="ECO:0000256" key="13">
    <source>
        <dbReference type="ARBA" id="ARBA00036671"/>
    </source>
</evidence>
<feature type="transmembrane region" description="Helical" evidence="14">
    <location>
        <begin position="110"/>
        <end position="130"/>
    </location>
</feature>
<evidence type="ECO:0000256" key="3">
    <source>
        <dbReference type="ARBA" id="ARBA00007811"/>
    </source>
</evidence>
<evidence type="ECO:0000256" key="4">
    <source>
        <dbReference type="ARBA" id="ARBA00013122"/>
    </source>
</evidence>
<feature type="transmembrane region" description="Helical" evidence="14">
    <location>
        <begin position="177"/>
        <end position="196"/>
    </location>
</feature>
<comment type="caution">
    <text evidence="15">The sequence shown here is derived from an EMBL/GenBank/DDBJ whole genome shotgun (WGS) entry which is preliminary data.</text>
</comment>
<keyword evidence="7 14" id="KW-0276">Fatty acid metabolism</keyword>
<evidence type="ECO:0000256" key="14">
    <source>
        <dbReference type="RuleBase" id="RU363109"/>
    </source>
</evidence>
<gene>
    <name evidence="15" type="ORF">CANVERA_P0411</name>
</gene>
<feature type="transmembrane region" description="Helical" evidence="14">
    <location>
        <begin position="56"/>
        <end position="74"/>
    </location>
</feature>
<reference evidence="15" key="1">
    <citation type="submission" date="2022-12" db="EMBL/GenBank/DDBJ databases">
        <authorList>
            <person name="Brejova B."/>
        </authorList>
    </citation>
    <scope>NUCLEOTIDE SEQUENCE</scope>
</reference>
<dbReference type="GO" id="GO:0102158">
    <property type="term" value="F:very-long-chain (3R)-3-hydroxyacyl-CoA dehydratase activity"/>
    <property type="evidence" value="ECO:0007669"/>
    <property type="project" value="UniProtKB-EC"/>
</dbReference>
<evidence type="ECO:0000256" key="6">
    <source>
        <dbReference type="ARBA" id="ARBA00022692"/>
    </source>
</evidence>
<keyword evidence="9 14" id="KW-0443">Lipid metabolism</keyword>
<evidence type="ECO:0000256" key="12">
    <source>
        <dbReference type="ARBA" id="ARBA00023239"/>
    </source>
</evidence>
<feature type="transmembrane region" description="Helical" evidence="14">
    <location>
        <begin position="81"/>
        <end position="104"/>
    </location>
</feature>
<comment type="subcellular location">
    <subcellularLocation>
        <location evidence="14">Endoplasmic reticulum membrane</location>
        <topology evidence="14">Multi-pass membrane protein</topology>
    </subcellularLocation>
    <subcellularLocation>
        <location evidence="1">Membrane</location>
        <topology evidence="1">Multi-pass membrane protein</topology>
    </subcellularLocation>
</comment>
<keyword evidence="5 14" id="KW-0444">Lipid biosynthesis</keyword>
<keyword evidence="6 14" id="KW-0812">Transmembrane</keyword>
<feature type="transmembrane region" description="Helical" evidence="14">
    <location>
        <begin position="20"/>
        <end position="44"/>
    </location>
</feature>